<dbReference type="EMBL" id="JAEUBF010000974">
    <property type="protein sequence ID" value="KAH3673562.1"/>
    <property type="molecule type" value="Genomic_DNA"/>
</dbReference>
<dbReference type="AlphaFoldDB" id="A0A9P8PK38"/>
<dbReference type="GO" id="GO:0008081">
    <property type="term" value="F:phosphoric diester hydrolase activity"/>
    <property type="evidence" value="ECO:0007669"/>
    <property type="project" value="TreeGrafter"/>
</dbReference>
<dbReference type="SUPFAM" id="SSF56300">
    <property type="entry name" value="Metallo-dependent phosphatases"/>
    <property type="match status" value="1"/>
</dbReference>
<comment type="caution">
    <text evidence="3">The sequence shown here is derived from an EMBL/GenBank/DDBJ whole genome shotgun (WGS) entry which is preliminary data.</text>
</comment>
<evidence type="ECO:0000256" key="1">
    <source>
        <dbReference type="ARBA" id="ARBA00022801"/>
    </source>
</evidence>
<dbReference type="InterPro" id="IPR029052">
    <property type="entry name" value="Metallo-depent_PP-like"/>
</dbReference>
<proteinExistence type="predicted"/>
<keyword evidence="2" id="KW-0325">Glycoprotein</keyword>
<keyword evidence="4" id="KW-1185">Reference proteome</keyword>
<dbReference type="Proteomes" id="UP000769528">
    <property type="component" value="Unassembled WGS sequence"/>
</dbReference>
<reference evidence="3" key="1">
    <citation type="journal article" date="2021" name="Open Biol.">
        <title>Shared evolutionary footprints suggest mitochondrial oxidative damage underlies multiple complex I losses in fungi.</title>
        <authorList>
            <person name="Schikora-Tamarit M.A."/>
            <person name="Marcet-Houben M."/>
            <person name="Nosek J."/>
            <person name="Gabaldon T."/>
        </authorList>
    </citation>
    <scope>NUCLEOTIDE SEQUENCE</scope>
    <source>
        <strain evidence="3">CBS6341</strain>
    </source>
</reference>
<dbReference type="OrthoDB" id="282973at2759"/>
<sequence>MLLPLLEIAQLALAIPVELADLLDDNAWPVNGKSPTDKQIIDQTLHTLKTLYSTNSTNVDNCIRCKTTLDVGKSIALTRPDLVPEIFVKWCTDNKIASASTCKTTYSRNSITASRTGIDFTNMLQLIDPWAIDGDYLCYYKLGECSLPETPEVDLSSWWPAKNESNASIEYGHDTFPYGQLASHASGHENLYSWNDELFADLWVGYDWLPFEDYEEVKKHYTGYSVTTKSGIKVIAVNSNSYYQKNYYSYWNMTENVDTFGTLKFIVDELIESEAKNEKVWIIAHIPFVDYDALPIQAEAYKQILTRFAPTTITGLFFGHTHQDQFNVLYANDNKTIDNAILNTWIDLSVTPQQDYNPGWRYYEVDKKSKTIMNSYNYYLRLNETFTNHTEPEWLFEYSARDSYDVNGEWPKEAPLNATFWATVAEKMKTEKNITQLYSDFSYRLSPYVPSCDEGDCEDMYCYVSSFSHEQYVNCTASSKIDYE</sequence>
<dbReference type="PANTHER" id="PTHR10340">
    <property type="entry name" value="SPHINGOMYELIN PHOSPHODIESTERASE"/>
    <property type="match status" value="1"/>
</dbReference>
<evidence type="ECO:0000256" key="2">
    <source>
        <dbReference type="ARBA" id="ARBA00023180"/>
    </source>
</evidence>
<dbReference type="PANTHER" id="PTHR10340:SF27">
    <property type="entry name" value="ACL091CP"/>
    <property type="match status" value="1"/>
</dbReference>
<reference evidence="3" key="2">
    <citation type="submission" date="2021-01" db="EMBL/GenBank/DDBJ databases">
        <authorList>
            <person name="Schikora-Tamarit M.A."/>
        </authorList>
    </citation>
    <scope>NUCLEOTIDE SEQUENCE</scope>
    <source>
        <strain evidence="3">CBS6341</strain>
    </source>
</reference>
<dbReference type="Gene3D" id="3.60.21.10">
    <property type="match status" value="1"/>
</dbReference>
<evidence type="ECO:0008006" key="5">
    <source>
        <dbReference type="Google" id="ProtNLM"/>
    </source>
</evidence>
<organism evidence="3 4">
    <name type="scientific">Wickerhamomyces mucosus</name>
    <dbReference type="NCBI Taxonomy" id="1378264"/>
    <lineage>
        <taxon>Eukaryota</taxon>
        <taxon>Fungi</taxon>
        <taxon>Dikarya</taxon>
        <taxon>Ascomycota</taxon>
        <taxon>Saccharomycotina</taxon>
        <taxon>Saccharomycetes</taxon>
        <taxon>Phaffomycetales</taxon>
        <taxon>Wickerhamomycetaceae</taxon>
        <taxon>Wickerhamomyces</taxon>
    </lineage>
</organism>
<name>A0A9P8PK38_9ASCO</name>
<evidence type="ECO:0000313" key="4">
    <source>
        <dbReference type="Proteomes" id="UP000769528"/>
    </source>
</evidence>
<keyword evidence="1" id="KW-0378">Hydrolase</keyword>
<gene>
    <name evidence="3" type="ORF">WICMUC_003669</name>
</gene>
<evidence type="ECO:0000313" key="3">
    <source>
        <dbReference type="EMBL" id="KAH3673562.1"/>
    </source>
</evidence>
<accession>A0A9P8PK38</accession>
<protein>
    <recommendedName>
        <fullName evidence="5">Calcineurin-like phosphoesterase domain-containing protein</fullName>
    </recommendedName>
</protein>